<dbReference type="InterPro" id="IPR013538">
    <property type="entry name" value="ASHA1/2-like_C"/>
</dbReference>
<name>A0A444VYN1_9FLAO</name>
<reference evidence="3 4" key="1">
    <citation type="submission" date="2014-12" db="EMBL/GenBank/DDBJ databases">
        <title>Genome sequence of Flavobacterium anhuiense RCM74.</title>
        <authorList>
            <person name="Kim J.F."/>
            <person name="Song J.Y."/>
            <person name="Kwak M.-J."/>
            <person name="Lee S.-W."/>
        </authorList>
    </citation>
    <scope>NUCLEOTIDE SEQUENCE [LARGE SCALE GENOMIC DNA]</scope>
    <source>
        <strain evidence="3 4">RCM74</strain>
    </source>
</reference>
<comment type="similarity">
    <text evidence="1">Belongs to the AHA1 family.</text>
</comment>
<dbReference type="Gene3D" id="3.30.530.20">
    <property type="match status" value="1"/>
</dbReference>
<dbReference type="EMBL" id="JUIV01000007">
    <property type="protein sequence ID" value="RYJ38679.1"/>
    <property type="molecule type" value="Genomic_DNA"/>
</dbReference>
<dbReference type="SUPFAM" id="SSF55961">
    <property type="entry name" value="Bet v1-like"/>
    <property type="match status" value="1"/>
</dbReference>
<accession>A0A444VYN1</accession>
<feature type="domain" description="Activator of Hsp90 ATPase homologue 1/2-like C-terminal" evidence="2">
    <location>
        <begin position="23"/>
        <end position="151"/>
    </location>
</feature>
<gene>
    <name evidence="3" type="ORF">NU08_2265</name>
</gene>
<protein>
    <submittedName>
        <fullName evidence="3">Activator of Hsp90 ATPase 1 family protein</fullName>
    </submittedName>
</protein>
<dbReference type="InterPro" id="IPR023393">
    <property type="entry name" value="START-like_dom_sf"/>
</dbReference>
<evidence type="ECO:0000313" key="4">
    <source>
        <dbReference type="Proteomes" id="UP000290433"/>
    </source>
</evidence>
<dbReference type="AlphaFoldDB" id="A0A444VYN1"/>
<evidence type="ECO:0000256" key="1">
    <source>
        <dbReference type="ARBA" id="ARBA00006817"/>
    </source>
</evidence>
<evidence type="ECO:0000313" key="3">
    <source>
        <dbReference type="EMBL" id="RYJ38679.1"/>
    </source>
</evidence>
<comment type="caution">
    <text evidence="3">The sequence shown here is derived from an EMBL/GenBank/DDBJ whole genome shotgun (WGS) entry which is preliminary data.</text>
</comment>
<sequence length="155" mass="18088">MEKKTKIHAEDDRLDLVITREFDLPVELLFKAHTESEIVAQWMGTKVLKLESKKYGGWEYETSDPNGNLVFKANGVFHDFVPNEKIVRTFEMDNPNFAPQLEFLEFEKLSDDTSKLTMQIIYKSIEHRTTQLKLPFAQGLNMAHNRLEEIVTKLK</sequence>
<dbReference type="RefSeq" id="WP_129747139.1">
    <property type="nucleotide sequence ID" value="NZ_JUIV01000007.1"/>
</dbReference>
<proteinExistence type="inferred from homology"/>
<organism evidence="3 4">
    <name type="scientific">Flavobacterium anhuiense</name>
    <dbReference type="NCBI Taxonomy" id="459526"/>
    <lineage>
        <taxon>Bacteria</taxon>
        <taxon>Pseudomonadati</taxon>
        <taxon>Bacteroidota</taxon>
        <taxon>Flavobacteriia</taxon>
        <taxon>Flavobacteriales</taxon>
        <taxon>Flavobacteriaceae</taxon>
        <taxon>Flavobacterium</taxon>
    </lineage>
</organism>
<dbReference type="Proteomes" id="UP000290433">
    <property type="component" value="Unassembled WGS sequence"/>
</dbReference>
<dbReference type="Pfam" id="PF08327">
    <property type="entry name" value="AHSA1"/>
    <property type="match status" value="1"/>
</dbReference>
<dbReference type="OrthoDB" id="118413at2"/>
<evidence type="ECO:0000259" key="2">
    <source>
        <dbReference type="Pfam" id="PF08327"/>
    </source>
</evidence>